<name>A0A6J4Q6C3_9RHOB</name>
<sequence length="34" mass="3818">MIEDPGFALTADNLGEREMDMWGCVLLSEGFLEQ</sequence>
<dbReference type="AlphaFoldDB" id="A0A6J4Q6C3"/>
<proteinExistence type="predicted"/>
<protein>
    <submittedName>
        <fullName evidence="1">Uncharacterized protein</fullName>
    </submittedName>
</protein>
<evidence type="ECO:0000313" key="1">
    <source>
        <dbReference type="EMBL" id="CAA9431849.1"/>
    </source>
</evidence>
<reference evidence="1" key="1">
    <citation type="submission" date="2020-02" db="EMBL/GenBank/DDBJ databases">
        <authorList>
            <person name="Meier V. D."/>
        </authorList>
    </citation>
    <scope>NUCLEOTIDE SEQUENCE</scope>
    <source>
        <strain evidence="1">AVDCRST_MAG15</strain>
    </source>
</reference>
<dbReference type="EMBL" id="CADCUU010000441">
    <property type="protein sequence ID" value="CAA9431849.1"/>
    <property type="molecule type" value="Genomic_DNA"/>
</dbReference>
<accession>A0A6J4Q6C3</accession>
<organism evidence="1">
    <name type="scientific">uncultured Rubellimicrobium sp</name>
    <dbReference type="NCBI Taxonomy" id="543078"/>
    <lineage>
        <taxon>Bacteria</taxon>
        <taxon>Pseudomonadati</taxon>
        <taxon>Pseudomonadota</taxon>
        <taxon>Alphaproteobacteria</taxon>
        <taxon>Rhodobacterales</taxon>
        <taxon>Roseobacteraceae</taxon>
        <taxon>Rubellimicrobium</taxon>
        <taxon>environmental samples</taxon>
    </lineage>
</organism>
<gene>
    <name evidence="1" type="ORF">AVDCRST_MAG15-3124</name>
</gene>